<dbReference type="InterPro" id="IPR050229">
    <property type="entry name" value="GlpE_sulfurtransferase"/>
</dbReference>
<proteinExistence type="predicted"/>
<dbReference type="SMART" id="SM00450">
    <property type="entry name" value="RHOD"/>
    <property type="match status" value="1"/>
</dbReference>
<dbReference type="PANTHER" id="PTHR43031:SF18">
    <property type="entry name" value="RHODANESE-RELATED SULFURTRANSFERASES"/>
    <property type="match status" value="1"/>
</dbReference>
<accession>A0A368C2X5</accession>
<organism evidence="2 3">
    <name type="scientific">SAR86 cluster bacterium</name>
    <dbReference type="NCBI Taxonomy" id="2030880"/>
    <lineage>
        <taxon>Bacteria</taxon>
        <taxon>Pseudomonadati</taxon>
        <taxon>Pseudomonadota</taxon>
        <taxon>Gammaproteobacteria</taxon>
        <taxon>SAR86 cluster</taxon>
    </lineage>
</organism>
<dbReference type="Gene3D" id="3.40.250.10">
    <property type="entry name" value="Rhodanese-like domain"/>
    <property type="match status" value="1"/>
</dbReference>
<dbReference type="CDD" id="cd00158">
    <property type="entry name" value="RHOD"/>
    <property type="match status" value="1"/>
</dbReference>
<name>A0A368C2X5_9GAMM</name>
<protein>
    <submittedName>
        <fullName evidence="2">Rhodanese-like domain-containing protein</fullName>
    </submittedName>
</protein>
<sequence>MKLLLVISMVVSMNIFSDLSNAVIIDVRSESEWNEGHLSKAYRVDWDEIAGSIEEIVPDKNVQIILYCRSGNRAGKSMKILTNLGYTNVINAGGLQSAKELSNDRVIKEEI</sequence>
<dbReference type="InterPro" id="IPR036873">
    <property type="entry name" value="Rhodanese-like_dom_sf"/>
</dbReference>
<evidence type="ECO:0000313" key="3">
    <source>
        <dbReference type="Proteomes" id="UP000252915"/>
    </source>
</evidence>
<dbReference type="Proteomes" id="UP000252915">
    <property type="component" value="Unassembled WGS sequence"/>
</dbReference>
<dbReference type="SUPFAM" id="SSF52821">
    <property type="entry name" value="Rhodanese/Cell cycle control phosphatase"/>
    <property type="match status" value="1"/>
</dbReference>
<dbReference type="EMBL" id="QOPI01000024">
    <property type="protein sequence ID" value="RCL43306.1"/>
    <property type="molecule type" value="Genomic_DNA"/>
</dbReference>
<evidence type="ECO:0000259" key="1">
    <source>
        <dbReference type="PROSITE" id="PS50206"/>
    </source>
</evidence>
<feature type="domain" description="Rhodanese" evidence="1">
    <location>
        <begin position="18"/>
        <end position="107"/>
    </location>
</feature>
<dbReference type="AlphaFoldDB" id="A0A368C2X5"/>
<comment type="caution">
    <text evidence="2">The sequence shown here is derived from an EMBL/GenBank/DDBJ whole genome shotgun (WGS) entry which is preliminary data.</text>
</comment>
<dbReference type="InterPro" id="IPR001763">
    <property type="entry name" value="Rhodanese-like_dom"/>
</dbReference>
<dbReference type="Pfam" id="PF00581">
    <property type="entry name" value="Rhodanese"/>
    <property type="match status" value="1"/>
</dbReference>
<gene>
    <name evidence="2" type="ORF">DBW92_03930</name>
</gene>
<dbReference type="PANTHER" id="PTHR43031">
    <property type="entry name" value="FAD-DEPENDENT OXIDOREDUCTASE"/>
    <property type="match status" value="1"/>
</dbReference>
<evidence type="ECO:0000313" key="2">
    <source>
        <dbReference type="EMBL" id="RCL43306.1"/>
    </source>
</evidence>
<reference evidence="2 3" key="1">
    <citation type="journal article" date="2018" name="Microbiome">
        <title>Fine metagenomic profile of the Mediterranean stratified and mixed water columns revealed by assembly and recruitment.</title>
        <authorList>
            <person name="Haro-Moreno J.M."/>
            <person name="Lopez-Perez M."/>
            <person name="De La Torre J.R."/>
            <person name="Picazo A."/>
            <person name="Camacho A."/>
            <person name="Rodriguez-Valera F."/>
        </authorList>
    </citation>
    <scope>NUCLEOTIDE SEQUENCE [LARGE SCALE GENOMIC DNA]</scope>
    <source>
        <strain evidence="2">MED-G78</strain>
    </source>
</reference>
<dbReference type="PROSITE" id="PS50206">
    <property type="entry name" value="RHODANESE_3"/>
    <property type="match status" value="1"/>
</dbReference>